<proteinExistence type="predicted"/>
<evidence type="ECO:0000259" key="1">
    <source>
        <dbReference type="PROSITE" id="PS51186"/>
    </source>
</evidence>
<dbReference type="InterPro" id="IPR016181">
    <property type="entry name" value="Acyl_CoA_acyltransferase"/>
</dbReference>
<sequence>MEAAAEVTLREFTEADAEALFAWASDPRVVRFQRRDAYAHVDEARRYIVDKVLPHPWYRAICVAGADRPVGSISVKPADDVPEPESETGRLRSRCCRASVGYRVAHAHWGRGVATRTVRAVADAVFAEWPWLERLEAVADVENLASQRVLEKAGFSREGVLRRYIVLKGSPRDMVMFSRIGADLEEKPAQAHVPSDEIPQYIAMEKGSRSVAKIDSFLRKEGNSHPKSRQDARGYKGNDEGFLNEVTVIGKTSHMSILLGFCLHGSKRALLFEYMSNDSLEKYSVANSPSEGKENLSWVRLFDIVL</sequence>
<dbReference type="Gramene" id="OPUNC03G26100.1">
    <property type="protein sequence ID" value="OPUNC03G26100.1"/>
    <property type="gene ID" value="OPUNC03G26100"/>
</dbReference>
<dbReference type="Proteomes" id="UP000026962">
    <property type="component" value="Chromosome 3"/>
</dbReference>
<dbReference type="EnsemblPlants" id="OPUNC03G26100.1">
    <property type="protein sequence ID" value="OPUNC03G26100.1"/>
    <property type="gene ID" value="OPUNC03G26100"/>
</dbReference>
<organism evidence="2">
    <name type="scientific">Oryza punctata</name>
    <name type="common">Red rice</name>
    <dbReference type="NCBI Taxonomy" id="4537"/>
    <lineage>
        <taxon>Eukaryota</taxon>
        <taxon>Viridiplantae</taxon>
        <taxon>Streptophyta</taxon>
        <taxon>Embryophyta</taxon>
        <taxon>Tracheophyta</taxon>
        <taxon>Spermatophyta</taxon>
        <taxon>Magnoliopsida</taxon>
        <taxon>Liliopsida</taxon>
        <taxon>Poales</taxon>
        <taxon>Poaceae</taxon>
        <taxon>BOP clade</taxon>
        <taxon>Oryzoideae</taxon>
        <taxon>Oryzeae</taxon>
        <taxon>Oryzinae</taxon>
        <taxon>Oryza</taxon>
    </lineage>
</organism>
<dbReference type="PROSITE" id="PS51186">
    <property type="entry name" value="GNAT"/>
    <property type="match status" value="1"/>
</dbReference>
<dbReference type="GO" id="GO:0016747">
    <property type="term" value="F:acyltransferase activity, transferring groups other than amino-acyl groups"/>
    <property type="evidence" value="ECO:0007669"/>
    <property type="project" value="InterPro"/>
</dbReference>
<evidence type="ECO:0000313" key="3">
    <source>
        <dbReference type="Proteomes" id="UP000026962"/>
    </source>
</evidence>
<dbReference type="eggNOG" id="KOG1187">
    <property type="taxonomic scope" value="Eukaryota"/>
</dbReference>
<dbReference type="HOGENOM" id="CLU_910254_0_0_1"/>
<accession>A0A0E0KH50</accession>
<name>A0A0E0KH50_ORYPU</name>
<dbReference type="Gene3D" id="1.10.510.10">
    <property type="entry name" value="Transferase(Phosphotransferase) domain 1"/>
    <property type="match status" value="1"/>
</dbReference>
<dbReference type="PANTHER" id="PTHR46067:SF2">
    <property type="entry name" value="ACETYLTRANSFERASE, GNAT FAMILY PROTEIN, EXPRESSED"/>
    <property type="match status" value="1"/>
</dbReference>
<dbReference type="STRING" id="4537.A0A0E0KH50"/>
<reference evidence="2" key="1">
    <citation type="submission" date="2015-04" db="UniProtKB">
        <authorList>
            <consortium name="EnsemblPlants"/>
        </authorList>
    </citation>
    <scope>IDENTIFICATION</scope>
</reference>
<dbReference type="PANTHER" id="PTHR46067">
    <property type="entry name" value="ACYL-COA N-ACYLTRANSFERASES (NAT) SUPERFAMILY PROTEIN"/>
    <property type="match status" value="1"/>
</dbReference>
<dbReference type="SUPFAM" id="SSF56112">
    <property type="entry name" value="Protein kinase-like (PK-like)"/>
    <property type="match status" value="1"/>
</dbReference>
<dbReference type="Gene3D" id="3.40.630.30">
    <property type="match status" value="1"/>
</dbReference>
<feature type="domain" description="N-acetyltransferase" evidence="1">
    <location>
        <begin position="7"/>
        <end position="173"/>
    </location>
</feature>
<reference evidence="2" key="2">
    <citation type="submission" date="2018-05" db="EMBL/GenBank/DDBJ databases">
        <title>OpunRS2 (Oryza punctata Reference Sequence Version 2).</title>
        <authorList>
            <person name="Zhang J."/>
            <person name="Kudrna D."/>
            <person name="Lee S."/>
            <person name="Talag J."/>
            <person name="Welchert J."/>
            <person name="Wing R.A."/>
        </authorList>
    </citation>
    <scope>NUCLEOTIDE SEQUENCE [LARGE SCALE GENOMIC DNA]</scope>
</reference>
<dbReference type="AlphaFoldDB" id="A0A0E0KH50"/>
<dbReference type="InterPro" id="IPR011009">
    <property type="entry name" value="Kinase-like_dom_sf"/>
</dbReference>
<dbReference type="SUPFAM" id="SSF55729">
    <property type="entry name" value="Acyl-CoA N-acyltransferases (Nat)"/>
    <property type="match status" value="1"/>
</dbReference>
<evidence type="ECO:0000313" key="2">
    <source>
        <dbReference type="EnsemblPlants" id="OPUNC03G26100.1"/>
    </source>
</evidence>
<keyword evidence="3" id="KW-1185">Reference proteome</keyword>
<dbReference type="InterPro" id="IPR000182">
    <property type="entry name" value="GNAT_dom"/>
</dbReference>
<protein>
    <recommendedName>
        <fullName evidence="1">N-acetyltransferase domain-containing protein</fullName>
    </recommendedName>
</protein>
<dbReference type="Pfam" id="PF13302">
    <property type="entry name" value="Acetyltransf_3"/>
    <property type="match status" value="1"/>
</dbReference>